<protein>
    <submittedName>
        <fullName evidence="8">RDD family protein</fullName>
    </submittedName>
</protein>
<evidence type="ECO:0000256" key="1">
    <source>
        <dbReference type="ARBA" id="ARBA00004651"/>
    </source>
</evidence>
<evidence type="ECO:0000313" key="9">
    <source>
        <dbReference type="Proteomes" id="UP000635278"/>
    </source>
</evidence>
<comment type="caution">
    <text evidence="8">The sequence shown here is derived from an EMBL/GenBank/DDBJ whole genome shotgun (WGS) entry which is preliminary data.</text>
</comment>
<organism evidence="8 9">
    <name type="scientific">Acetobacter musti</name>
    <dbReference type="NCBI Taxonomy" id="864732"/>
    <lineage>
        <taxon>Bacteria</taxon>
        <taxon>Pseudomonadati</taxon>
        <taxon>Pseudomonadota</taxon>
        <taxon>Alphaproteobacteria</taxon>
        <taxon>Acetobacterales</taxon>
        <taxon>Acetobacteraceae</taxon>
        <taxon>Acetobacter</taxon>
    </lineage>
</organism>
<keyword evidence="3 6" id="KW-0812">Transmembrane</keyword>
<dbReference type="PANTHER" id="PTHR36115">
    <property type="entry name" value="PROLINE-RICH ANTIGEN HOMOLOG-RELATED"/>
    <property type="match status" value="1"/>
</dbReference>
<keyword evidence="5 6" id="KW-0472">Membrane</keyword>
<dbReference type="EMBL" id="WOTB01000039">
    <property type="protein sequence ID" value="NHN86562.1"/>
    <property type="molecule type" value="Genomic_DNA"/>
</dbReference>
<dbReference type="InterPro" id="IPR010432">
    <property type="entry name" value="RDD"/>
</dbReference>
<feature type="transmembrane region" description="Helical" evidence="6">
    <location>
        <begin position="156"/>
        <end position="176"/>
    </location>
</feature>
<evidence type="ECO:0000256" key="2">
    <source>
        <dbReference type="ARBA" id="ARBA00022475"/>
    </source>
</evidence>
<feature type="transmembrane region" description="Helical" evidence="6">
    <location>
        <begin position="38"/>
        <end position="59"/>
    </location>
</feature>
<name>A0ABX0JUQ1_9PROT</name>
<keyword evidence="9" id="KW-1185">Reference proteome</keyword>
<comment type="subcellular location">
    <subcellularLocation>
        <location evidence="1">Cell membrane</location>
        <topology evidence="1">Multi-pass membrane protein</topology>
    </subcellularLocation>
</comment>
<evidence type="ECO:0000256" key="3">
    <source>
        <dbReference type="ARBA" id="ARBA00022692"/>
    </source>
</evidence>
<dbReference type="InterPro" id="IPR051791">
    <property type="entry name" value="Pra-immunoreactive"/>
</dbReference>
<evidence type="ECO:0000313" key="8">
    <source>
        <dbReference type="EMBL" id="NHN86562.1"/>
    </source>
</evidence>
<gene>
    <name evidence="8" type="ORF">GOB93_18285</name>
</gene>
<keyword evidence="4 6" id="KW-1133">Transmembrane helix</keyword>
<dbReference type="Pfam" id="PF06271">
    <property type="entry name" value="RDD"/>
    <property type="match status" value="1"/>
</dbReference>
<sequence>MSNSLPPGWGQNAWSTKTAGPADDWTGGEQSAFGYAGFWIRTAAALLDWFILSMAGYFLRLLAVPTLRFDTIEVPGDTPSYEVAYRTTDYFYSVPFPHTHIDTSGNNPVFFLLTLAWAVAFEASAMRGTPGKWVLGLQVCDLNGQRISLLRSLARNLVKIFVSFPFLCVGVIMVAFTARKQGLHDMVAGTLVLRRQRIVRFGGQI</sequence>
<reference evidence="8 9" key="1">
    <citation type="journal article" date="2020" name="Int. J. Syst. Evol. Microbiol.">
        <title>Novel acetic acid bacteria from cider fermentations: Acetobacter conturbans sp. nov. and Acetobacter fallax sp. nov.</title>
        <authorList>
            <person name="Sombolestani A.S."/>
            <person name="Cleenwerck I."/>
            <person name="Cnockaert M."/>
            <person name="Borremans W."/>
            <person name="Wieme A.D."/>
            <person name="De Vuyst L."/>
            <person name="Vandamme P."/>
        </authorList>
    </citation>
    <scope>NUCLEOTIDE SEQUENCE [LARGE SCALE GENOMIC DNA]</scope>
    <source>
        <strain evidence="8 9">LMG 30640</strain>
    </source>
</reference>
<dbReference type="RefSeq" id="WP_173584894.1">
    <property type="nucleotide sequence ID" value="NZ_WOTB01000039.1"/>
</dbReference>
<accession>A0ABX0JUQ1</accession>
<keyword evidence="2" id="KW-1003">Cell membrane</keyword>
<feature type="domain" description="RDD" evidence="7">
    <location>
        <begin position="35"/>
        <end position="189"/>
    </location>
</feature>
<dbReference type="Proteomes" id="UP000635278">
    <property type="component" value="Unassembled WGS sequence"/>
</dbReference>
<dbReference type="PANTHER" id="PTHR36115:SF6">
    <property type="entry name" value="PROLINE-RICH ANTIGEN HOMOLOG"/>
    <property type="match status" value="1"/>
</dbReference>
<evidence type="ECO:0000259" key="7">
    <source>
        <dbReference type="Pfam" id="PF06271"/>
    </source>
</evidence>
<proteinExistence type="predicted"/>
<evidence type="ECO:0000256" key="5">
    <source>
        <dbReference type="ARBA" id="ARBA00023136"/>
    </source>
</evidence>
<evidence type="ECO:0000256" key="4">
    <source>
        <dbReference type="ARBA" id="ARBA00022989"/>
    </source>
</evidence>
<evidence type="ECO:0000256" key="6">
    <source>
        <dbReference type="SAM" id="Phobius"/>
    </source>
</evidence>